<comment type="caution">
    <text evidence="3">The sequence shown here is derived from an EMBL/GenBank/DDBJ whole genome shotgun (WGS) entry which is preliminary data.</text>
</comment>
<dbReference type="GO" id="GO:0004378">
    <property type="term" value="F:GDP-Man:Man(1)GlcNAc(2)-PP-Dol alpha-1,3-mannosyltransferase activity"/>
    <property type="evidence" value="ECO:0007669"/>
    <property type="project" value="InterPro"/>
</dbReference>
<gene>
    <name evidence="3" type="ORF">ENR63_02105</name>
</gene>
<dbReference type="GO" id="GO:0012505">
    <property type="term" value="C:endomembrane system"/>
    <property type="evidence" value="ECO:0007669"/>
    <property type="project" value="TreeGrafter"/>
</dbReference>
<name>A0A7C4XGK6_UNCKA</name>
<dbReference type="PANTHER" id="PTHR45918:SF1">
    <property type="entry name" value="ALPHA-1,3_1,6-MANNOSYLTRANSFERASE ALG2"/>
    <property type="match status" value="1"/>
</dbReference>
<evidence type="ECO:0000313" key="3">
    <source>
        <dbReference type="EMBL" id="HGW29694.1"/>
    </source>
</evidence>
<reference evidence="3" key="1">
    <citation type="journal article" date="2020" name="mSystems">
        <title>Genome- and Community-Level Interaction Insights into Carbon Utilization and Element Cycling Functions of Hydrothermarchaeota in Hydrothermal Sediment.</title>
        <authorList>
            <person name="Zhou Z."/>
            <person name="Liu Y."/>
            <person name="Xu W."/>
            <person name="Pan J."/>
            <person name="Luo Z.H."/>
            <person name="Li M."/>
        </authorList>
    </citation>
    <scope>NUCLEOTIDE SEQUENCE [LARGE SCALE GENOMIC DNA]</scope>
    <source>
        <strain evidence="3">SpSt-417</strain>
    </source>
</reference>
<keyword evidence="1 3" id="KW-0808">Transferase</keyword>
<dbReference type="SUPFAM" id="SSF53756">
    <property type="entry name" value="UDP-Glycosyltransferase/glycogen phosphorylase"/>
    <property type="match status" value="1"/>
</dbReference>
<dbReference type="InterPro" id="IPR001296">
    <property type="entry name" value="Glyco_trans_1"/>
</dbReference>
<dbReference type="InterPro" id="IPR027054">
    <property type="entry name" value="ALG2"/>
</dbReference>
<dbReference type="AlphaFoldDB" id="A0A7C4XGK6"/>
<dbReference type="Gene3D" id="3.40.50.2000">
    <property type="entry name" value="Glycogen Phosphorylase B"/>
    <property type="match status" value="1"/>
</dbReference>
<dbReference type="PANTHER" id="PTHR45918">
    <property type="entry name" value="ALPHA-1,3/1,6-MANNOSYLTRANSFERASE ALG2"/>
    <property type="match status" value="1"/>
</dbReference>
<evidence type="ECO:0000259" key="2">
    <source>
        <dbReference type="Pfam" id="PF00534"/>
    </source>
</evidence>
<dbReference type="EMBL" id="DSRT01000112">
    <property type="protein sequence ID" value="HGW29694.1"/>
    <property type="molecule type" value="Genomic_DNA"/>
</dbReference>
<feature type="domain" description="Glycosyl transferase family 1" evidence="2">
    <location>
        <begin position="194"/>
        <end position="333"/>
    </location>
</feature>
<protein>
    <submittedName>
        <fullName evidence="3">Glycosyltransferase family 4 protein</fullName>
    </submittedName>
</protein>
<proteinExistence type="predicted"/>
<sequence>MEKPKVAIIHDYLIQHGGAEKTVEAIAELFPDAPIYTSIYRPEKVGGIFPTRKVVTISKKINVSFGLFPILSKYFTFLTPLMFENLDLREFDIILSSSSSYAKGVLTNPKQLHISYIHTPPRFLYGFSVESTKRNAWYYKPVVMVVDQFLRIWDFIAAQRADFLVANSTTVKNRIYKFYRRGATVINPPVEMETRKTERNSLEQPYYYSISRLSAYKNLDLIIQAFNILGLDLKIAGTGAEEKKLKSAAKSNIKFLGRISDAEKNNLIENSLGGIFPVEDEDFGITPLEALAHGKPVLVHRSGGPTETIRDGKDGMFFDKVELHDLMEKMRDFDQKVRAKHFDPDSMKAQAAKFSKQKFQNEFYRFVMDKWQEKISKEGFYK</sequence>
<accession>A0A7C4XGK6</accession>
<evidence type="ECO:0000256" key="1">
    <source>
        <dbReference type="ARBA" id="ARBA00022679"/>
    </source>
</evidence>
<dbReference type="Pfam" id="PF00534">
    <property type="entry name" value="Glycos_transf_1"/>
    <property type="match status" value="1"/>
</dbReference>
<organism evidence="3">
    <name type="scientific">candidate division WWE3 bacterium</name>
    <dbReference type="NCBI Taxonomy" id="2053526"/>
    <lineage>
        <taxon>Bacteria</taxon>
        <taxon>Katanobacteria</taxon>
    </lineage>
</organism>